<dbReference type="GO" id="GO:0005634">
    <property type="term" value="C:nucleus"/>
    <property type="evidence" value="ECO:0007669"/>
    <property type="project" value="TreeGrafter"/>
</dbReference>
<feature type="domain" description="Protein kinase" evidence="12">
    <location>
        <begin position="171"/>
        <end position="458"/>
    </location>
</feature>
<keyword evidence="3 11" id="KW-0723">Serine/threonine-protein kinase</keyword>
<dbReference type="AlphaFoldDB" id="A0A8J6HJB9"/>
<keyword evidence="6" id="KW-0418">Kinase</keyword>
<dbReference type="GO" id="GO:0000307">
    <property type="term" value="C:cyclin-dependent protein kinase holoenzyme complex"/>
    <property type="evidence" value="ECO:0007669"/>
    <property type="project" value="TreeGrafter"/>
</dbReference>
<dbReference type="GO" id="GO:0005737">
    <property type="term" value="C:cytoplasm"/>
    <property type="evidence" value="ECO:0007669"/>
    <property type="project" value="TreeGrafter"/>
</dbReference>
<feature type="binding site" evidence="10">
    <location>
        <position position="200"/>
    </location>
    <ligand>
        <name>ATP</name>
        <dbReference type="ChEBI" id="CHEBI:30616"/>
    </ligand>
</feature>
<dbReference type="GO" id="GO:0010468">
    <property type="term" value="P:regulation of gene expression"/>
    <property type="evidence" value="ECO:0007669"/>
    <property type="project" value="TreeGrafter"/>
</dbReference>
<evidence type="ECO:0000313" key="14">
    <source>
        <dbReference type="Proteomes" id="UP000719412"/>
    </source>
</evidence>
<organism evidence="13 14">
    <name type="scientific">Tenebrio molitor</name>
    <name type="common">Yellow mealworm beetle</name>
    <dbReference type="NCBI Taxonomy" id="7067"/>
    <lineage>
        <taxon>Eukaryota</taxon>
        <taxon>Metazoa</taxon>
        <taxon>Ecdysozoa</taxon>
        <taxon>Arthropoda</taxon>
        <taxon>Hexapoda</taxon>
        <taxon>Insecta</taxon>
        <taxon>Pterygota</taxon>
        <taxon>Neoptera</taxon>
        <taxon>Endopterygota</taxon>
        <taxon>Coleoptera</taxon>
        <taxon>Polyphaga</taxon>
        <taxon>Cucujiformia</taxon>
        <taxon>Tenebrionidae</taxon>
        <taxon>Tenebrio</taxon>
    </lineage>
</organism>
<evidence type="ECO:0000256" key="5">
    <source>
        <dbReference type="ARBA" id="ARBA00022741"/>
    </source>
</evidence>
<dbReference type="EC" id="2.7.11.22" evidence="2"/>
<evidence type="ECO:0000259" key="12">
    <source>
        <dbReference type="PROSITE" id="PS50011"/>
    </source>
</evidence>
<dbReference type="InterPro" id="IPR011009">
    <property type="entry name" value="Kinase-like_dom_sf"/>
</dbReference>
<dbReference type="GO" id="GO:0000082">
    <property type="term" value="P:G1/S transition of mitotic cell cycle"/>
    <property type="evidence" value="ECO:0007669"/>
    <property type="project" value="TreeGrafter"/>
</dbReference>
<dbReference type="InterPro" id="IPR000719">
    <property type="entry name" value="Prot_kinase_dom"/>
</dbReference>
<dbReference type="PANTHER" id="PTHR24056:SF472">
    <property type="entry name" value="CYCLIN-DEPENDENT KINASE 4, ISOFORM A"/>
    <property type="match status" value="1"/>
</dbReference>
<keyword evidence="14" id="KW-1185">Reference proteome</keyword>
<dbReference type="InterPro" id="IPR017441">
    <property type="entry name" value="Protein_kinase_ATP_BS"/>
</dbReference>
<evidence type="ECO:0000256" key="10">
    <source>
        <dbReference type="PROSITE-ProRule" id="PRU10141"/>
    </source>
</evidence>
<evidence type="ECO:0000256" key="11">
    <source>
        <dbReference type="RuleBase" id="RU000304"/>
    </source>
</evidence>
<evidence type="ECO:0000256" key="3">
    <source>
        <dbReference type="ARBA" id="ARBA00022527"/>
    </source>
</evidence>
<dbReference type="GO" id="GO:0007165">
    <property type="term" value="P:signal transduction"/>
    <property type="evidence" value="ECO:0007669"/>
    <property type="project" value="TreeGrafter"/>
</dbReference>
<protein>
    <recommendedName>
        <fullName evidence="2">cyclin-dependent kinase</fullName>
        <ecNumber evidence="2">2.7.11.22</ecNumber>
    </recommendedName>
</protein>
<dbReference type="GO" id="GO:0004693">
    <property type="term" value="F:cyclin-dependent protein serine/threonine kinase activity"/>
    <property type="evidence" value="ECO:0007669"/>
    <property type="project" value="UniProtKB-EC"/>
</dbReference>
<comment type="catalytic activity">
    <reaction evidence="9">
        <text>L-seryl-[protein] + ATP = O-phospho-L-seryl-[protein] + ADP + H(+)</text>
        <dbReference type="Rhea" id="RHEA:17989"/>
        <dbReference type="Rhea" id="RHEA-COMP:9863"/>
        <dbReference type="Rhea" id="RHEA-COMP:11604"/>
        <dbReference type="ChEBI" id="CHEBI:15378"/>
        <dbReference type="ChEBI" id="CHEBI:29999"/>
        <dbReference type="ChEBI" id="CHEBI:30616"/>
        <dbReference type="ChEBI" id="CHEBI:83421"/>
        <dbReference type="ChEBI" id="CHEBI:456216"/>
        <dbReference type="EC" id="2.7.11.22"/>
    </reaction>
</comment>
<reference evidence="13" key="2">
    <citation type="submission" date="2021-08" db="EMBL/GenBank/DDBJ databases">
        <authorList>
            <person name="Eriksson T."/>
        </authorList>
    </citation>
    <scope>NUCLEOTIDE SEQUENCE</scope>
    <source>
        <strain evidence="13">Stoneville</strain>
        <tissue evidence="13">Whole head</tissue>
    </source>
</reference>
<evidence type="ECO:0000313" key="13">
    <source>
        <dbReference type="EMBL" id="KAH0815398.1"/>
    </source>
</evidence>
<dbReference type="EMBL" id="JABDTM020023136">
    <property type="protein sequence ID" value="KAH0815398.1"/>
    <property type="molecule type" value="Genomic_DNA"/>
</dbReference>
<dbReference type="GO" id="GO:0010389">
    <property type="term" value="P:regulation of G2/M transition of mitotic cell cycle"/>
    <property type="evidence" value="ECO:0007669"/>
    <property type="project" value="TreeGrafter"/>
</dbReference>
<dbReference type="Gene3D" id="1.10.510.10">
    <property type="entry name" value="Transferase(Phosphotransferase) domain 1"/>
    <property type="match status" value="1"/>
</dbReference>
<name>A0A8J6HJB9_TENMO</name>
<dbReference type="InterPro" id="IPR050108">
    <property type="entry name" value="CDK"/>
</dbReference>
<evidence type="ECO:0000256" key="1">
    <source>
        <dbReference type="ARBA" id="ARBA00006485"/>
    </source>
</evidence>
<dbReference type="GO" id="GO:0030332">
    <property type="term" value="F:cyclin binding"/>
    <property type="evidence" value="ECO:0007669"/>
    <property type="project" value="TreeGrafter"/>
</dbReference>
<dbReference type="GO" id="GO:0005524">
    <property type="term" value="F:ATP binding"/>
    <property type="evidence" value="ECO:0007669"/>
    <property type="project" value="UniProtKB-UniRule"/>
</dbReference>
<dbReference type="SUPFAM" id="SSF56112">
    <property type="entry name" value="Protein kinase-like (PK-like)"/>
    <property type="match status" value="1"/>
</dbReference>
<dbReference type="Pfam" id="PF00069">
    <property type="entry name" value="Pkinase"/>
    <property type="match status" value="1"/>
</dbReference>
<comment type="caution">
    <text evidence="13">The sequence shown here is derived from an EMBL/GenBank/DDBJ whole genome shotgun (WGS) entry which is preliminary data.</text>
</comment>
<dbReference type="Proteomes" id="UP000719412">
    <property type="component" value="Unassembled WGS sequence"/>
</dbReference>
<comment type="catalytic activity">
    <reaction evidence="8">
        <text>L-threonyl-[protein] + ATP = O-phospho-L-threonyl-[protein] + ADP + H(+)</text>
        <dbReference type="Rhea" id="RHEA:46608"/>
        <dbReference type="Rhea" id="RHEA-COMP:11060"/>
        <dbReference type="Rhea" id="RHEA-COMP:11605"/>
        <dbReference type="ChEBI" id="CHEBI:15378"/>
        <dbReference type="ChEBI" id="CHEBI:30013"/>
        <dbReference type="ChEBI" id="CHEBI:30616"/>
        <dbReference type="ChEBI" id="CHEBI:61977"/>
        <dbReference type="ChEBI" id="CHEBI:456216"/>
        <dbReference type="EC" id="2.7.11.22"/>
    </reaction>
</comment>
<keyword evidence="5 10" id="KW-0547">Nucleotide-binding</keyword>
<dbReference type="FunFam" id="1.10.510.10:FF:000624">
    <property type="entry name" value="Mitogen-activated protein kinase"/>
    <property type="match status" value="1"/>
</dbReference>
<gene>
    <name evidence="13" type="ORF">GEV33_007394</name>
</gene>
<dbReference type="PROSITE" id="PS50011">
    <property type="entry name" value="PROTEIN_KINASE_DOM"/>
    <property type="match status" value="1"/>
</dbReference>
<keyword evidence="7 10" id="KW-0067">ATP-binding</keyword>
<evidence type="ECO:0000256" key="7">
    <source>
        <dbReference type="ARBA" id="ARBA00022840"/>
    </source>
</evidence>
<proteinExistence type="inferred from homology"/>
<dbReference type="PROSITE" id="PS00107">
    <property type="entry name" value="PROTEIN_KINASE_ATP"/>
    <property type="match status" value="1"/>
</dbReference>
<dbReference type="PROSITE" id="PS00108">
    <property type="entry name" value="PROTEIN_KINASE_ST"/>
    <property type="match status" value="1"/>
</dbReference>
<comment type="similarity">
    <text evidence="1">Belongs to the protein kinase superfamily. CMGC Ser/Thr protein kinase family. CDC2/CDKX subfamily.</text>
</comment>
<evidence type="ECO:0000256" key="2">
    <source>
        <dbReference type="ARBA" id="ARBA00012425"/>
    </source>
</evidence>
<dbReference type="PANTHER" id="PTHR24056">
    <property type="entry name" value="CELL DIVISION PROTEIN KINASE"/>
    <property type="match status" value="1"/>
</dbReference>
<sequence length="463" mass="52127">MTHLRVLTFDDEESEDEKEPMLECRPTRTGCSHVVTGQSHHTTFSRFNREQPPTKITLNPATSHLGGRSQPWTISALGRRASTRVANFFENNNEPASVSLDGFAAGFDDDARGRFLQKTGRITGRVGEERSSVLPTLLVVCGSVYDRWGPKELGKVNNDEPRKMPPDKSPYDEMCSIGRGAYGVVYKGKHKGTGRIVALKKICVPLTEDGIPMNTLREIGVLKQLNSHGHPNIVQLLEVCHGHKTDRELLMYLVFEHVDQDLGLYIEKCKRVGFTNLQIRNMSQEILKGVDFLHSNRVVHRDLKPQNLLVTNAGHIKIADFGLAKTYDFEMRLTSVVVTLWYRAPEVLLGVPYATPVDVWSIGCILAELYSLKPLFCGSSESDQLSKILSILGKPQQNEWPENTLSISWESFGNTQKMDFKDIIPNLNDNACDLLTKMLTFDPKQRISTLDALNHIYFTEEPM</sequence>
<dbReference type="SMART" id="SM00220">
    <property type="entry name" value="S_TKc"/>
    <property type="match status" value="1"/>
</dbReference>
<dbReference type="FunFam" id="3.30.200.20:FF:000124">
    <property type="entry name" value="Cyclin-dependent kinase 4"/>
    <property type="match status" value="1"/>
</dbReference>
<accession>A0A8J6HJB9</accession>
<evidence type="ECO:0000256" key="4">
    <source>
        <dbReference type="ARBA" id="ARBA00022679"/>
    </source>
</evidence>
<keyword evidence="4" id="KW-0808">Transferase</keyword>
<dbReference type="InterPro" id="IPR008271">
    <property type="entry name" value="Ser/Thr_kinase_AS"/>
</dbReference>
<evidence type="ECO:0000256" key="8">
    <source>
        <dbReference type="ARBA" id="ARBA00047811"/>
    </source>
</evidence>
<evidence type="ECO:0000256" key="6">
    <source>
        <dbReference type="ARBA" id="ARBA00022777"/>
    </source>
</evidence>
<dbReference type="CDD" id="cd07838">
    <property type="entry name" value="STKc_CDK4_6_like"/>
    <property type="match status" value="1"/>
</dbReference>
<reference evidence="13" key="1">
    <citation type="journal article" date="2020" name="J Insects Food Feed">
        <title>The yellow mealworm (Tenebrio molitor) genome: a resource for the emerging insects as food and feed industry.</title>
        <authorList>
            <person name="Eriksson T."/>
            <person name="Andere A."/>
            <person name="Kelstrup H."/>
            <person name="Emery V."/>
            <person name="Picard C."/>
        </authorList>
    </citation>
    <scope>NUCLEOTIDE SEQUENCE</scope>
    <source>
        <strain evidence="13">Stoneville</strain>
        <tissue evidence="13">Whole head</tissue>
    </source>
</reference>
<dbReference type="Gene3D" id="3.30.200.20">
    <property type="entry name" value="Phosphorylase Kinase, domain 1"/>
    <property type="match status" value="1"/>
</dbReference>
<evidence type="ECO:0000256" key="9">
    <source>
        <dbReference type="ARBA" id="ARBA00048367"/>
    </source>
</evidence>